<organism evidence="3 4">
    <name type="scientific">Companilactobacillus nantensis DSM 16982</name>
    <dbReference type="NCBI Taxonomy" id="1423774"/>
    <lineage>
        <taxon>Bacteria</taxon>
        <taxon>Bacillati</taxon>
        <taxon>Bacillota</taxon>
        <taxon>Bacilli</taxon>
        <taxon>Lactobacillales</taxon>
        <taxon>Lactobacillaceae</taxon>
        <taxon>Companilactobacillus</taxon>
    </lineage>
</organism>
<dbReference type="AlphaFoldDB" id="A0A0R1WKW6"/>
<feature type="transmembrane region" description="Helical" evidence="2">
    <location>
        <begin position="28"/>
        <end position="47"/>
    </location>
</feature>
<dbReference type="InterPro" id="IPR037873">
    <property type="entry name" value="BamE-like"/>
</dbReference>
<accession>A0A0R1WKW6</accession>
<dbReference type="RefSeq" id="WP_057891033.1">
    <property type="nucleotide sequence ID" value="NZ_AZFV01000002.1"/>
</dbReference>
<evidence type="ECO:0000256" key="2">
    <source>
        <dbReference type="SAM" id="Phobius"/>
    </source>
</evidence>
<dbReference type="EMBL" id="AZFV01000002">
    <property type="protein sequence ID" value="KRM18512.1"/>
    <property type="molecule type" value="Genomic_DNA"/>
</dbReference>
<keyword evidence="1" id="KW-0732">Signal</keyword>
<keyword evidence="2" id="KW-0472">Membrane</keyword>
<dbReference type="Proteomes" id="UP000051302">
    <property type="component" value="Unassembled WGS sequence"/>
</dbReference>
<sequence length="234" mass="25341">MDHNDNLPTRAAYRRSLNRQKKHFYKRWWFWTLIVIIVLAGGGVAGMKMTATGPFAKTSKVLKQKKTTKKKKVVNKSGVTFAQYSGIFLNESSGTPIATVQRLLGKPSATSTSNANNVKTEINTWNTVDNGDLGSNLKVTFANGHAISKAISGLKVVRSEKLGMDAYSSVQNGMQESTILNNVGKPNGYSESFNSDKTSKSYTYSSGVSGSTGANFVVNFTNETVSGKSQTGMK</sequence>
<keyword evidence="2" id="KW-1133">Transmembrane helix</keyword>
<evidence type="ECO:0000313" key="4">
    <source>
        <dbReference type="Proteomes" id="UP000051302"/>
    </source>
</evidence>
<proteinExistence type="predicted"/>
<gene>
    <name evidence="3" type="ORF">FD31_GL001062</name>
</gene>
<evidence type="ECO:0008006" key="5">
    <source>
        <dbReference type="Google" id="ProtNLM"/>
    </source>
</evidence>
<dbReference type="InterPro" id="IPR024418">
    <property type="entry name" value="DUF3862"/>
</dbReference>
<dbReference type="STRING" id="1423774.FD31_GL001062"/>
<comment type="caution">
    <text evidence="3">The sequence shown here is derived from an EMBL/GenBank/DDBJ whole genome shotgun (WGS) entry which is preliminary data.</text>
</comment>
<protein>
    <recommendedName>
        <fullName evidence="5">DUF3862 domain-containing protein</fullName>
    </recommendedName>
</protein>
<keyword evidence="4" id="KW-1185">Reference proteome</keyword>
<reference evidence="3 4" key="1">
    <citation type="journal article" date="2015" name="Genome Announc.">
        <title>Expanding the biotechnology potential of lactobacilli through comparative genomics of 213 strains and associated genera.</title>
        <authorList>
            <person name="Sun Z."/>
            <person name="Harris H.M."/>
            <person name="McCann A."/>
            <person name="Guo C."/>
            <person name="Argimon S."/>
            <person name="Zhang W."/>
            <person name="Yang X."/>
            <person name="Jeffery I.B."/>
            <person name="Cooney J.C."/>
            <person name="Kagawa T.F."/>
            <person name="Liu W."/>
            <person name="Song Y."/>
            <person name="Salvetti E."/>
            <person name="Wrobel A."/>
            <person name="Rasinkangas P."/>
            <person name="Parkhill J."/>
            <person name="Rea M.C."/>
            <person name="O'Sullivan O."/>
            <person name="Ritari J."/>
            <person name="Douillard F.P."/>
            <person name="Paul Ross R."/>
            <person name="Yang R."/>
            <person name="Briner A.E."/>
            <person name="Felis G.E."/>
            <person name="de Vos W.M."/>
            <person name="Barrangou R."/>
            <person name="Klaenhammer T.R."/>
            <person name="Caufield P.W."/>
            <person name="Cui Y."/>
            <person name="Zhang H."/>
            <person name="O'Toole P.W."/>
        </authorList>
    </citation>
    <scope>NUCLEOTIDE SEQUENCE [LARGE SCALE GENOMIC DNA]</scope>
    <source>
        <strain evidence="3 4">DSM 16982</strain>
    </source>
</reference>
<dbReference type="Gene3D" id="3.30.1450.10">
    <property type="match status" value="2"/>
</dbReference>
<name>A0A0R1WKW6_9LACO</name>
<evidence type="ECO:0000256" key="1">
    <source>
        <dbReference type="ARBA" id="ARBA00022729"/>
    </source>
</evidence>
<dbReference type="Pfam" id="PF12978">
    <property type="entry name" value="DUF3862"/>
    <property type="match status" value="1"/>
</dbReference>
<keyword evidence="2" id="KW-0812">Transmembrane</keyword>
<dbReference type="PATRIC" id="fig|1423774.3.peg.1106"/>
<evidence type="ECO:0000313" key="3">
    <source>
        <dbReference type="EMBL" id="KRM18512.1"/>
    </source>
</evidence>